<dbReference type="InterPro" id="IPR047768">
    <property type="entry name" value="Tn5p-like"/>
</dbReference>
<keyword evidence="2" id="KW-1185">Reference proteome</keyword>
<accession>A0ABS1U959</accession>
<comment type="caution">
    <text evidence="1">The sequence shown here is derived from an EMBL/GenBank/DDBJ whole genome shotgun (WGS) entry which is preliminary data.</text>
</comment>
<dbReference type="PANTHER" id="PTHR37319:SF1">
    <property type="entry name" value="TRANSPOSASE TN5 DIMERISATION DOMAIN-CONTAINING PROTEIN"/>
    <property type="match status" value="1"/>
</dbReference>
<dbReference type="InterPro" id="IPR012337">
    <property type="entry name" value="RNaseH-like_sf"/>
</dbReference>
<dbReference type="SUPFAM" id="SSF53098">
    <property type="entry name" value="Ribonuclease H-like"/>
    <property type="match status" value="1"/>
</dbReference>
<evidence type="ECO:0000313" key="2">
    <source>
        <dbReference type="Proteomes" id="UP000660885"/>
    </source>
</evidence>
<dbReference type="EMBL" id="JAETWB010000023">
    <property type="protein sequence ID" value="MBL6081222.1"/>
    <property type="molecule type" value="Genomic_DNA"/>
</dbReference>
<name>A0ABS1U959_9PROT</name>
<evidence type="ECO:0008006" key="3">
    <source>
        <dbReference type="Google" id="ProtNLM"/>
    </source>
</evidence>
<evidence type="ECO:0000313" key="1">
    <source>
        <dbReference type="EMBL" id="MBL6081222.1"/>
    </source>
</evidence>
<organism evidence="1 2">
    <name type="scientific">Belnapia arida</name>
    <dbReference type="NCBI Taxonomy" id="2804533"/>
    <lineage>
        <taxon>Bacteria</taxon>
        <taxon>Pseudomonadati</taxon>
        <taxon>Pseudomonadota</taxon>
        <taxon>Alphaproteobacteria</taxon>
        <taxon>Acetobacterales</taxon>
        <taxon>Roseomonadaceae</taxon>
        <taxon>Belnapia</taxon>
    </lineage>
</organism>
<gene>
    <name evidence="1" type="ORF">JMJ56_24815</name>
</gene>
<dbReference type="RefSeq" id="WP_236038435.1">
    <property type="nucleotide sequence ID" value="NZ_JAETWB010000023.1"/>
</dbReference>
<dbReference type="InterPro" id="IPR014737">
    <property type="entry name" value="Transposase_Tn5-like_C"/>
</dbReference>
<protein>
    <recommendedName>
        <fullName evidence="3">Transposase</fullName>
    </recommendedName>
</protein>
<reference evidence="1 2" key="1">
    <citation type="submission" date="2021-01" db="EMBL/GenBank/DDBJ databases">
        <title>Belnapia mucosa sp. nov. and Belnapia arida sp. nov., isolated from the Tabernas Desert (Almeria, Spain).</title>
        <authorList>
            <person name="Molina-Menor E."/>
            <person name="Vidal-Verdu A."/>
            <person name="Calonge A."/>
            <person name="Satari L."/>
            <person name="Pereto J."/>
            <person name="Porcar M."/>
        </authorList>
    </citation>
    <scope>NUCLEOTIDE SEQUENCE [LARGE SCALE GENOMIC DNA]</scope>
    <source>
        <strain evidence="1 2">T18</strain>
    </source>
</reference>
<dbReference type="Proteomes" id="UP000660885">
    <property type="component" value="Unassembled WGS sequence"/>
</dbReference>
<sequence length="165" mass="18913">MANLHIRHEEIRRNTNTRAGPLSPCHLICWYAQRWKIELFQKVLKSGCRVEAARLRIAERLIKLIALFCILSWRIFWTTMVARTVPCAPTKAVLTETEVILLDRTVRDRLSTPVAATLPHYLMKIACLGGYRARDPPPGIIVMWRGWSRLTDMMLGADAMQQICG</sequence>
<dbReference type="Gene3D" id="1.10.740.10">
    <property type="entry name" value="Transferase Inhibitor Protein From Tn5, Chain"/>
    <property type="match status" value="1"/>
</dbReference>
<dbReference type="PANTHER" id="PTHR37319">
    <property type="entry name" value="TRANSPOSASE"/>
    <property type="match status" value="1"/>
</dbReference>
<dbReference type="Gene3D" id="3.90.350.10">
    <property type="entry name" value="Transposase Inhibitor Protein From Tn5, Chain A, domain 1"/>
    <property type="match status" value="1"/>
</dbReference>
<proteinExistence type="predicted"/>